<feature type="transmembrane region" description="Helical" evidence="2">
    <location>
        <begin position="119"/>
        <end position="141"/>
    </location>
</feature>
<evidence type="ECO:0000256" key="1">
    <source>
        <dbReference type="SAM" id="MobiDB-lite"/>
    </source>
</evidence>
<dbReference type="EMBL" id="MBLM01000127">
    <property type="protein sequence ID" value="OHV34614.1"/>
    <property type="molecule type" value="Genomic_DNA"/>
</dbReference>
<evidence type="ECO:0008006" key="5">
    <source>
        <dbReference type="Google" id="ProtNLM"/>
    </source>
</evidence>
<accession>A0A1S1QQF4</accession>
<dbReference type="OrthoDB" id="3215846at2"/>
<keyword evidence="4" id="KW-1185">Reference proteome</keyword>
<reference evidence="4" key="1">
    <citation type="submission" date="2016-07" db="EMBL/GenBank/DDBJ databases">
        <title>Sequence Frankia sp. strain CcI1.17.</title>
        <authorList>
            <person name="Ghodhbane-Gtari F."/>
            <person name="Swanson E."/>
            <person name="Gueddou A."/>
            <person name="Morris K."/>
            <person name="Hezbri K."/>
            <person name="Ktari A."/>
            <person name="Nouioui I."/>
            <person name="Abebe-Akele F."/>
            <person name="Simpson S."/>
            <person name="Thomas K."/>
            <person name="Gtari M."/>
            <person name="Tisa L.S."/>
            <person name="Hurst S."/>
        </authorList>
    </citation>
    <scope>NUCLEOTIDE SEQUENCE [LARGE SCALE GENOMIC DNA]</scope>
    <source>
        <strain evidence="4">Cc1.17</strain>
    </source>
</reference>
<dbReference type="InterPro" id="IPR021373">
    <property type="entry name" value="DUF2993"/>
</dbReference>
<proteinExistence type="predicted"/>
<gene>
    <name evidence="3" type="ORF">CC117_21215</name>
</gene>
<feature type="compositionally biased region" description="Basic and acidic residues" evidence="1">
    <location>
        <begin position="40"/>
        <end position="53"/>
    </location>
</feature>
<organism evidence="3 4">
    <name type="scientific">Parafrankia colletiae</name>
    <dbReference type="NCBI Taxonomy" id="573497"/>
    <lineage>
        <taxon>Bacteria</taxon>
        <taxon>Bacillati</taxon>
        <taxon>Actinomycetota</taxon>
        <taxon>Actinomycetes</taxon>
        <taxon>Frankiales</taxon>
        <taxon>Frankiaceae</taxon>
        <taxon>Parafrankia</taxon>
    </lineage>
</organism>
<evidence type="ECO:0000313" key="3">
    <source>
        <dbReference type="EMBL" id="OHV34614.1"/>
    </source>
</evidence>
<sequence length="377" mass="38338">MPGSAGPLPVAGPGDTHRSEWARPVAGDVPGTRPWAEVPPTRRADGYDDESHGDGGTPWSAAGSQWGPPPGDPRWAPPGAGPAPGAGVAPDGGPGGPGGPGAPDAAGAPSAGRRRRRRWIAALVALVVLLVLLVVGDRLAVAAAEDQMAKQVRTSVVEALECGAPPPTVRDVSIGGFPFLTQILLGKLEDIGLTIEGIATPGPRISEVQARLTGIHVPFGDMLSGSIGAVPVDDIRATVRVDYADLNAYLATLPGEIQVNPVEGGRRIEISGRIDIPLLGAQEVGGVTTFEVRNNVLTMVPSEVTLRGALNFAIPIPGGSLLPSLPIPVGQLPLDLIVAQASSGPDGLSLTATAHDVVLPKAADEPRQCPPGTTGPS</sequence>
<dbReference type="Pfam" id="PF11209">
    <property type="entry name" value="LmeA"/>
    <property type="match status" value="1"/>
</dbReference>
<feature type="compositionally biased region" description="Pro residues" evidence="1">
    <location>
        <begin position="67"/>
        <end position="81"/>
    </location>
</feature>
<comment type="caution">
    <text evidence="3">The sequence shown here is derived from an EMBL/GenBank/DDBJ whole genome shotgun (WGS) entry which is preliminary data.</text>
</comment>
<dbReference type="AlphaFoldDB" id="A0A1S1QQF4"/>
<name>A0A1S1QQF4_9ACTN</name>
<protein>
    <recommendedName>
        <fullName evidence="5">DUF2993 domain-containing protein</fullName>
    </recommendedName>
</protein>
<feature type="region of interest" description="Disordered" evidence="1">
    <location>
        <begin position="1"/>
        <end position="110"/>
    </location>
</feature>
<dbReference type="Proteomes" id="UP000179627">
    <property type="component" value="Unassembled WGS sequence"/>
</dbReference>
<keyword evidence="2" id="KW-0472">Membrane</keyword>
<evidence type="ECO:0000313" key="4">
    <source>
        <dbReference type="Proteomes" id="UP000179627"/>
    </source>
</evidence>
<evidence type="ECO:0000256" key="2">
    <source>
        <dbReference type="SAM" id="Phobius"/>
    </source>
</evidence>
<keyword evidence="2" id="KW-1133">Transmembrane helix</keyword>
<feature type="compositionally biased region" description="Gly residues" evidence="1">
    <location>
        <begin position="90"/>
        <end position="101"/>
    </location>
</feature>
<keyword evidence="2" id="KW-0812">Transmembrane</keyword>